<feature type="chain" id="PRO_5001515961" evidence="1">
    <location>
        <begin position="19"/>
        <end position="159"/>
    </location>
</feature>
<sequence length="159" mass="18203">MKFLAIILLSCWSGSPLGVGGGFFSPPTNWPRNFSSEDCNQKESLVGRYCGNPFHERRYFYNRTEKRCVLFIPVECGDYDVGNNFAKRKDCMETCMKDSPCLETKMSNKNGTVQRYTYVPGFDLCISGKFKERAKLWPARNIFATAQKCQEECAPELPF</sequence>
<dbReference type="SMART" id="SM00131">
    <property type="entry name" value="KU"/>
    <property type="match status" value="1"/>
</dbReference>
<dbReference type="GO" id="GO:0004867">
    <property type="term" value="F:serine-type endopeptidase inhibitor activity"/>
    <property type="evidence" value="ECO:0007669"/>
    <property type="project" value="InterPro"/>
</dbReference>
<feature type="signal peptide" evidence="1">
    <location>
        <begin position="1"/>
        <end position="18"/>
    </location>
</feature>
<dbReference type="SUPFAM" id="SSF57362">
    <property type="entry name" value="BPTI-like"/>
    <property type="match status" value="2"/>
</dbReference>
<dbReference type="Pfam" id="PF00014">
    <property type="entry name" value="Kunitz_BPTI"/>
    <property type="match status" value="1"/>
</dbReference>
<dbReference type="PROSITE" id="PS50279">
    <property type="entry name" value="BPTI_KUNITZ_2"/>
    <property type="match status" value="1"/>
</dbReference>
<keyword evidence="1" id="KW-0732">Signal</keyword>
<evidence type="ECO:0000256" key="1">
    <source>
        <dbReference type="SAM" id="SignalP"/>
    </source>
</evidence>
<evidence type="ECO:0000313" key="3">
    <source>
        <dbReference type="EMBL" id="JAC23933.1"/>
    </source>
</evidence>
<protein>
    <submittedName>
        <fullName evidence="3">Putative kunitz-type serine protease inhibitor</fullName>
    </submittedName>
</protein>
<dbReference type="InterPro" id="IPR002223">
    <property type="entry name" value="Kunitz_BPTI"/>
</dbReference>
<proteinExistence type="evidence at transcript level"/>
<feature type="domain" description="BPTI/Kunitz inhibitor" evidence="2">
    <location>
        <begin position="39"/>
        <end position="95"/>
    </location>
</feature>
<organism evidence="3">
    <name type="scientific">Amblyomma cajennense</name>
    <name type="common">Cayenne tick</name>
    <name type="synonym">Acarus cajennensis</name>
    <dbReference type="NCBI Taxonomy" id="34607"/>
    <lineage>
        <taxon>Eukaryota</taxon>
        <taxon>Metazoa</taxon>
        <taxon>Ecdysozoa</taxon>
        <taxon>Arthropoda</taxon>
        <taxon>Chelicerata</taxon>
        <taxon>Arachnida</taxon>
        <taxon>Acari</taxon>
        <taxon>Parasitiformes</taxon>
        <taxon>Ixodida</taxon>
        <taxon>Ixodoidea</taxon>
        <taxon>Ixodidae</taxon>
        <taxon>Amblyomminae</taxon>
        <taxon>Amblyomma</taxon>
    </lineage>
</organism>
<dbReference type="AlphaFoldDB" id="A0A023FT17"/>
<dbReference type="Gene3D" id="4.10.410.10">
    <property type="entry name" value="Pancreatic trypsin inhibitor Kunitz domain"/>
    <property type="match status" value="1"/>
</dbReference>
<accession>A0A023FT17</accession>
<dbReference type="InterPro" id="IPR036880">
    <property type="entry name" value="Kunitz_BPTI_sf"/>
</dbReference>
<dbReference type="EMBL" id="GBBK01000549">
    <property type="protein sequence ID" value="JAC23933.1"/>
    <property type="molecule type" value="mRNA"/>
</dbReference>
<evidence type="ECO:0000259" key="2">
    <source>
        <dbReference type="PROSITE" id="PS50279"/>
    </source>
</evidence>
<reference evidence="3" key="1">
    <citation type="submission" date="2014-03" db="EMBL/GenBank/DDBJ databases">
        <title>The sialotranscriptome of Amblyomma triste, Amblyomma parvum and Amblyomma cajennense ticks, uncovered by 454-based RNA-seq.</title>
        <authorList>
            <person name="Garcia G.R."/>
            <person name="Gardinassi L.G."/>
            <person name="Ribeiro J.M."/>
            <person name="Anatriello E."/>
            <person name="Ferreira B.R."/>
            <person name="Moreira H.N."/>
            <person name="Mafra C."/>
            <person name="Olegario M.M."/>
            <person name="Szabo P.J."/>
            <person name="Miranda-Santos I.K."/>
            <person name="Maruyama S.R."/>
        </authorList>
    </citation>
    <scope>NUCLEOTIDE SEQUENCE</scope>
    <source>
        <strain evidence="3">Uberlandia</strain>
        <tissue evidence="3">Salivary glands</tissue>
    </source>
</reference>
<name>A0A023FT17_AMBCJ</name>